<gene>
    <name evidence="3" type="ordered locus">Intca_1439</name>
</gene>
<feature type="domain" description="DUF1023" evidence="2">
    <location>
        <begin position="303"/>
        <end position="472"/>
    </location>
</feature>
<dbReference type="AlphaFoldDB" id="E6S7P7"/>
<reference evidence="3 4" key="1">
    <citation type="journal article" date="2010" name="Stand. Genomic Sci.">
        <title>Complete genome sequence of Intrasporangium calvum type strain (7 KIP).</title>
        <authorList>
            <person name="Del Rio T.G."/>
            <person name="Chertkov O."/>
            <person name="Yasawong M."/>
            <person name="Lucas S."/>
            <person name="Deshpande S."/>
            <person name="Cheng J.F."/>
            <person name="Detter C."/>
            <person name="Tapia R."/>
            <person name="Han C."/>
            <person name="Goodwin L."/>
            <person name="Pitluck S."/>
            <person name="Liolios K."/>
            <person name="Ivanova N."/>
            <person name="Mavromatis K."/>
            <person name="Pati A."/>
            <person name="Chen A."/>
            <person name="Palaniappan K."/>
            <person name="Land M."/>
            <person name="Hauser L."/>
            <person name="Chang Y.J."/>
            <person name="Jeffries C.D."/>
            <person name="Rohde M."/>
            <person name="Pukall R."/>
            <person name="Sikorski J."/>
            <person name="Goker M."/>
            <person name="Woyke T."/>
            <person name="Bristow J."/>
            <person name="Eisen J.A."/>
            <person name="Markowitz V."/>
            <person name="Hugenholtz P."/>
            <person name="Kyrpides N.C."/>
            <person name="Klenk H.P."/>
            <person name="Lapidus A."/>
        </authorList>
    </citation>
    <scope>NUCLEOTIDE SEQUENCE [LARGE SCALE GENOMIC DNA]</scope>
    <source>
        <strain evidence="4">ATCC 23552 / DSM 43043 / JCM 3097 / NBRC 12989 / 7 KIP</strain>
    </source>
</reference>
<evidence type="ECO:0000313" key="3">
    <source>
        <dbReference type="EMBL" id="ADU47954.1"/>
    </source>
</evidence>
<dbReference type="RefSeq" id="WP_013492270.1">
    <property type="nucleotide sequence ID" value="NC_014830.1"/>
</dbReference>
<sequence length="553" mass="59195">MTRQLGVRDIRAFRPALVLEVVHRLEIQRRRVMGAADAALRARAAGREWRGRAATSASQAQSGAVALLGDVSARMGVTASVLRGLAARMEACLELVHRAERIARDRGAWTDADGLVQVPHRFPTGDPTMDAHVGRLDALMVNEVGRCLGEAVRVAAETDVEVQRRLRGAVADPVAPAVPDELGVVPPPPEGGVGRPDGAFANAAWWRSLTVSERRRAITQHPDWVGPRDGIPAWDRHQANLILLARLRGPAREALRRAGSIPQRTAIPTWERAKSIEAIDALLAKRDGVTRQLLLIDVSGLVVRAITTVGDIDRAGHVATYVGGFSTRPERDLRDYDDRFVGMRRLALTQTREEGDDGDVAIAIWLGYPAPQGRDGGFSSRSVLRDDTARAWADDLASFTNGIDASRDAPAHQALWAHSYGSVVTGFALQQVMRMDDVALFGSPGTSLGSVAQAGLKPGALNVLAAPTDPVPMTDWHGLDPREIPGVAALGATAALKPGATNVVLRESFLHGDYLDEGTTSEYNLAAIAAGRSDQRLPAQGDRPLAPIPPPAP</sequence>
<dbReference type="Proteomes" id="UP000008914">
    <property type="component" value="Chromosome"/>
</dbReference>
<evidence type="ECO:0000259" key="2">
    <source>
        <dbReference type="Pfam" id="PF06259"/>
    </source>
</evidence>
<dbReference type="HOGENOM" id="CLU_025057_2_1_11"/>
<dbReference type="InterPro" id="IPR010427">
    <property type="entry name" value="DUF1023"/>
</dbReference>
<dbReference type="STRING" id="710696.Intca_1439"/>
<dbReference type="ESTHER" id="intc7-e6s7p7">
    <property type="family name" value="Duf_1023"/>
</dbReference>
<name>E6S7P7_INTC7</name>
<protein>
    <recommendedName>
        <fullName evidence="2">DUF1023 domain-containing protein</fullName>
    </recommendedName>
</protein>
<proteinExistence type="predicted"/>
<dbReference type="OrthoDB" id="3259161at2"/>
<evidence type="ECO:0000313" key="4">
    <source>
        <dbReference type="Proteomes" id="UP000008914"/>
    </source>
</evidence>
<keyword evidence="4" id="KW-1185">Reference proteome</keyword>
<dbReference type="EMBL" id="CP002343">
    <property type="protein sequence ID" value="ADU47954.1"/>
    <property type="molecule type" value="Genomic_DNA"/>
</dbReference>
<organism evidence="3 4">
    <name type="scientific">Intrasporangium calvum (strain ATCC 23552 / DSM 43043 / JCM 3097 / NBRC 12989 / NCIMB 10167 / NRRL B-3866 / 7 KIP)</name>
    <dbReference type="NCBI Taxonomy" id="710696"/>
    <lineage>
        <taxon>Bacteria</taxon>
        <taxon>Bacillati</taxon>
        <taxon>Actinomycetota</taxon>
        <taxon>Actinomycetes</taxon>
        <taxon>Micrococcales</taxon>
        <taxon>Intrasporangiaceae</taxon>
        <taxon>Intrasporangium</taxon>
    </lineage>
</organism>
<dbReference type="KEGG" id="ica:Intca_1439"/>
<feature type="region of interest" description="Disordered" evidence="1">
    <location>
        <begin position="532"/>
        <end position="553"/>
    </location>
</feature>
<dbReference type="Pfam" id="PF06259">
    <property type="entry name" value="Abhydrolase_8"/>
    <property type="match status" value="1"/>
</dbReference>
<evidence type="ECO:0000256" key="1">
    <source>
        <dbReference type="SAM" id="MobiDB-lite"/>
    </source>
</evidence>
<accession>E6S7P7</accession>
<dbReference type="eggNOG" id="COG1071">
    <property type="taxonomic scope" value="Bacteria"/>
</dbReference>